<accession>A0A941E1V9</accession>
<protein>
    <submittedName>
        <fullName evidence="4">PhzF family phenazine biosynthesis protein</fullName>
    </submittedName>
</protein>
<keyword evidence="5" id="KW-1185">Reference proteome</keyword>
<name>A0A941E1V9_9BURK</name>
<dbReference type="PANTHER" id="PTHR13774:SF39">
    <property type="entry name" value="BIOSYNTHESIS PROTEIN, PUTATIVE-RELATED"/>
    <property type="match status" value="1"/>
</dbReference>
<dbReference type="RefSeq" id="WP_212675968.1">
    <property type="nucleotide sequence ID" value="NZ_JAGSPJ010000005.1"/>
</dbReference>
<dbReference type="GO" id="GO:0016853">
    <property type="term" value="F:isomerase activity"/>
    <property type="evidence" value="ECO:0007669"/>
    <property type="project" value="UniProtKB-KW"/>
</dbReference>
<evidence type="ECO:0000256" key="2">
    <source>
        <dbReference type="ARBA" id="ARBA00023235"/>
    </source>
</evidence>
<sequence length="280" mass="30644">MNTTSIFRVAAFSDKDQGGNPAGVWLGEALPEPHQMQAIAKDVGYSETVFACRLGDHWQVRFFSPESEVPFCGHATIALGAILAQEFGDDQYELQLSAGQISVSGQVDENTISASLQSPPTKSTTLENNVLASAMELFGLRPNDLDLRIPSALIHGGADHLLLCLQSRQTLRDMKYNFDLGRDFMQRHGLVTIMLVVVDNQQLFHSRNAFAYGGVYEDPATGAASAAFAGYLRDIHWPHQGNITLIQGEDMGMRSVIHAEFSEEPGTSIRIYGTARLLTT</sequence>
<dbReference type="Gene3D" id="3.10.310.10">
    <property type="entry name" value="Diaminopimelate Epimerase, Chain A, domain 1"/>
    <property type="match status" value="2"/>
</dbReference>
<dbReference type="AlphaFoldDB" id="A0A941E1V9"/>
<evidence type="ECO:0000313" key="5">
    <source>
        <dbReference type="Proteomes" id="UP000678545"/>
    </source>
</evidence>
<dbReference type="GO" id="GO:0005737">
    <property type="term" value="C:cytoplasm"/>
    <property type="evidence" value="ECO:0007669"/>
    <property type="project" value="TreeGrafter"/>
</dbReference>
<evidence type="ECO:0000313" key="4">
    <source>
        <dbReference type="EMBL" id="MBR7800840.1"/>
    </source>
</evidence>
<dbReference type="SUPFAM" id="SSF54506">
    <property type="entry name" value="Diaminopimelate epimerase-like"/>
    <property type="match status" value="1"/>
</dbReference>
<reference evidence="4" key="1">
    <citation type="submission" date="2021-04" db="EMBL/GenBank/DDBJ databases">
        <title>novel species isolated from subtropical streams in China.</title>
        <authorList>
            <person name="Lu H."/>
        </authorList>
    </citation>
    <scope>NUCLEOTIDE SEQUENCE</scope>
    <source>
        <strain evidence="4">FT137W</strain>
    </source>
</reference>
<dbReference type="PIRSF" id="PIRSF016184">
    <property type="entry name" value="PhzC_PhzF"/>
    <property type="match status" value="1"/>
</dbReference>
<evidence type="ECO:0000256" key="1">
    <source>
        <dbReference type="ARBA" id="ARBA00008270"/>
    </source>
</evidence>
<proteinExistence type="inferred from homology"/>
<feature type="active site" evidence="3">
    <location>
        <position position="47"/>
    </location>
</feature>
<dbReference type="InterPro" id="IPR003719">
    <property type="entry name" value="Phenazine_PhzF-like"/>
</dbReference>
<comment type="similarity">
    <text evidence="1">Belongs to the PhzF family.</text>
</comment>
<dbReference type="EMBL" id="JAGSPJ010000005">
    <property type="protein sequence ID" value="MBR7800840.1"/>
    <property type="molecule type" value="Genomic_DNA"/>
</dbReference>
<gene>
    <name evidence="4" type="ORF">KDM90_12595</name>
</gene>
<dbReference type="Pfam" id="PF02567">
    <property type="entry name" value="PhzC-PhzF"/>
    <property type="match status" value="1"/>
</dbReference>
<dbReference type="NCBIfam" id="TIGR00654">
    <property type="entry name" value="PhzF_family"/>
    <property type="match status" value="1"/>
</dbReference>
<dbReference type="Proteomes" id="UP000678545">
    <property type="component" value="Unassembled WGS sequence"/>
</dbReference>
<keyword evidence="2" id="KW-0413">Isomerase</keyword>
<dbReference type="PANTHER" id="PTHR13774">
    <property type="entry name" value="PHENAZINE BIOSYNTHESIS PROTEIN"/>
    <property type="match status" value="1"/>
</dbReference>
<organism evidence="4 5">
    <name type="scientific">Undibacterium fentianense</name>
    <dbReference type="NCBI Taxonomy" id="2828728"/>
    <lineage>
        <taxon>Bacteria</taxon>
        <taxon>Pseudomonadati</taxon>
        <taxon>Pseudomonadota</taxon>
        <taxon>Betaproteobacteria</taxon>
        <taxon>Burkholderiales</taxon>
        <taxon>Oxalobacteraceae</taxon>
        <taxon>Undibacterium</taxon>
    </lineage>
</organism>
<evidence type="ECO:0000256" key="3">
    <source>
        <dbReference type="PIRSR" id="PIRSR016184-1"/>
    </source>
</evidence>
<comment type="caution">
    <text evidence="4">The sequence shown here is derived from an EMBL/GenBank/DDBJ whole genome shotgun (WGS) entry which is preliminary data.</text>
</comment>